<dbReference type="RefSeq" id="WP_150805402.1">
    <property type="nucleotide sequence ID" value="NZ_CABVHY010000021.1"/>
</dbReference>
<reference evidence="4 5" key="1">
    <citation type="submission" date="2019-09" db="EMBL/GenBank/DDBJ databases">
        <authorList>
            <person name="Chandra G."/>
            <person name="Truman W A."/>
        </authorList>
    </citation>
    <scope>NUCLEOTIDE SEQUENCE [LARGE SCALE GENOMIC DNA]</scope>
    <source>
        <strain evidence="4">PS723</strain>
    </source>
</reference>
<dbReference type="PANTHER" id="PTHR48081:SF8">
    <property type="entry name" value="ALPHA_BETA HYDROLASE FOLD-3 DOMAIN-CONTAINING PROTEIN-RELATED"/>
    <property type="match status" value="1"/>
</dbReference>
<proteinExistence type="inferred from homology"/>
<comment type="similarity">
    <text evidence="1">Belongs to the 'GDXG' lipolytic enzyme family.</text>
</comment>
<organism evidence="4 5">
    <name type="scientific">Pseudomonas fluorescens</name>
    <dbReference type="NCBI Taxonomy" id="294"/>
    <lineage>
        <taxon>Bacteria</taxon>
        <taxon>Pseudomonadati</taxon>
        <taxon>Pseudomonadota</taxon>
        <taxon>Gammaproteobacteria</taxon>
        <taxon>Pseudomonadales</taxon>
        <taxon>Pseudomonadaceae</taxon>
        <taxon>Pseudomonas</taxon>
    </lineage>
</organism>
<dbReference type="Pfam" id="PF07859">
    <property type="entry name" value="Abhydrolase_3"/>
    <property type="match status" value="1"/>
</dbReference>
<dbReference type="OrthoDB" id="9806180at2"/>
<dbReference type="Proteomes" id="UP000379480">
    <property type="component" value="Unassembled WGS sequence"/>
</dbReference>
<dbReference type="Gene3D" id="3.40.50.1820">
    <property type="entry name" value="alpha/beta hydrolase"/>
    <property type="match status" value="1"/>
</dbReference>
<sequence>MSLNPEIAAFLDLVEANQTGDSIALHRQTPEQARQAFEQSSARMRWQAPEVDCLDLNYPTRDGSSLPMRLYRPLGESQETLPVLVFLHGGGFVVGSLDSHDGVCREFCARTPCAVLAVEYRRAPEYKFPTAVDDAADALHWLAVNAEELALDTDRLAYGGDSVGATLATVLAIEAAADPSGLKPCLQLLCYPVTDASRRSESMELLSEGYLLESATLEWFYDHYARTPEDRDDWRFSPLLAPDLQGVAPAFIALAGFDPLIDEGRAYAQRLAAQGSVVECREYRGLVHDFLRMPMVTAEVEAVYRELAEVLQRALYPQPSAAATDRVRD</sequence>
<dbReference type="SUPFAM" id="SSF53474">
    <property type="entry name" value="alpha/beta-Hydrolases"/>
    <property type="match status" value="1"/>
</dbReference>
<keyword evidence="2 4" id="KW-0378">Hydrolase</keyword>
<gene>
    <name evidence="4" type="primary">aes</name>
    <name evidence="4" type="ORF">PS723_04067</name>
</gene>
<protein>
    <submittedName>
        <fullName evidence="4">Acetyl esterase</fullName>
        <ecNumber evidence="4">3.1.1.-</ecNumber>
    </submittedName>
</protein>
<accession>A0A5E7DS05</accession>
<evidence type="ECO:0000256" key="1">
    <source>
        <dbReference type="ARBA" id="ARBA00010515"/>
    </source>
</evidence>
<dbReference type="PANTHER" id="PTHR48081">
    <property type="entry name" value="AB HYDROLASE SUPERFAMILY PROTEIN C4A8.06C"/>
    <property type="match status" value="1"/>
</dbReference>
<dbReference type="InterPro" id="IPR029058">
    <property type="entry name" value="AB_hydrolase_fold"/>
</dbReference>
<dbReference type="EC" id="3.1.1.-" evidence="4"/>
<evidence type="ECO:0000256" key="2">
    <source>
        <dbReference type="ARBA" id="ARBA00022801"/>
    </source>
</evidence>
<evidence type="ECO:0000313" key="4">
    <source>
        <dbReference type="EMBL" id="VVO19226.1"/>
    </source>
</evidence>
<dbReference type="GO" id="GO:0016787">
    <property type="term" value="F:hydrolase activity"/>
    <property type="evidence" value="ECO:0007669"/>
    <property type="project" value="UniProtKB-KW"/>
</dbReference>
<dbReference type="PROSITE" id="PS01173">
    <property type="entry name" value="LIPASE_GDXG_HIS"/>
    <property type="match status" value="1"/>
</dbReference>
<feature type="domain" description="Alpha/beta hydrolase fold-3" evidence="3">
    <location>
        <begin position="84"/>
        <end position="291"/>
    </location>
</feature>
<name>A0A5E7DS05_PSEFL</name>
<evidence type="ECO:0000259" key="3">
    <source>
        <dbReference type="Pfam" id="PF07859"/>
    </source>
</evidence>
<dbReference type="AlphaFoldDB" id="A0A5E7DS05"/>
<evidence type="ECO:0000313" key="5">
    <source>
        <dbReference type="Proteomes" id="UP000379480"/>
    </source>
</evidence>
<dbReference type="InterPro" id="IPR002168">
    <property type="entry name" value="Lipase_GDXG_HIS_AS"/>
</dbReference>
<dbReference type="EMBL" id="CABVHY010000021">
    <property type="protein sequence ID" value="VVO19226.1"/>
    <property type="molecule type" value="Genomic_DNA"/>
</dbReference>
<dbReference type="InterPro" id="IPR050300">
    <property type="entry name" value="GDXG_lipolytic_enzyme"/>
</dbReference>
<dbReference type="InterPro" id="IPR013094">
    <property type="entry name" value="AB_hydrolase_3"/>
</dbReference>